<reference evidence="1 2" key="1">
    <citation type="submission" date="2019-08" db="EMBL/GenBank/DDBJ databases">
        <title>Whole genome of Aphis craccivora.</title>
        <authorList>
            <person name="Voronova N.V."/>
            <person name="Shulinski R.S."/>
            <person name="Bandarenka Y.V."/>
            <person name="Zhorov D.G."/>
            <person name="Warner D."/>
        </authorList>
    </citation>
    <scope>NUCLEOTIDE SEQUENCE [LARGE SCALE GENOMIC DNA]</scope>
    <source>
        <strain evidence="1">180601</strain>
        <tissue evidence="1">Whole Body</tissue>
    </source>
</reference>
<evidence type="ECO:0008006" key="3">
    <source>
        <dbReference type="Google" id="ProtNLM"/>
    </source>
</evidence>
<sequence length="200" mass="23204">MGVSIKNKIFYDYKNNTCTIEIATNLHQRLLNGENMLMCGKCAKIFTEHKDLLYHYMINDNCETNLRLQEKDQKESIPIVDVKIKNKDVGKKIINNDKNLSKQTIPVIKSALKSKTKELIFQGECIIFSDLIEHIRTVHPSELTRNKVNIHRCTFCSMKFYIKQQPCAHELPVHKLAHAHILVKIVEDLDTKLNLIMMTL</sequence>
<accession>A0A6G0YJB1</accession>
<dbReference type="Proteomes" id="UP000478052">
    <property type="component" value="Unassembled WGS sequence"/>
</dbReference>
<dbReference type="EMBL" id="VUJU01003745">
    <property type="protein sequence ID" value="KAF0756846.1"/>
    <property type="molecule type" value="Genomic_DNA"/>
</dbReference>
<organism evidence="1 2">
    <name type="scientific">Aphis craccivora</name>
    <name type="common">Cowpea aphid</name>
    <dbReference type="NCBI Taxonomy" id="307492"/>
    <lineage>
        <taxon>Eukaryota</taxon>
        <taxon>Metazoa</taxon>
        <taxon>Ecdysozoa</taxon>
        <taxon>Arthropoda</taxon>
        <taxon>Hexapoda</taxon>
        <taxon>Insecta</taxon>
        <taxon>Pterygota</taxon>
        <taxon>Neoptera</taxon>
        <taxon>Paraneoptera</taxon>
        <taxon>Hemiptera</taxon>
        <taxon>Sternorrhyncha</taxon>
        <taxon>Aphidomorpha</taxon>
        <taxon>Aphidoidea</taxon>
        <taxon>Aphididae</taxon>
        <taxon>Aphidini</taxon>
        <taxon>Aphis</taxon>
        <taxon>Aphis</taxon>
    </lineage>
</organism>
<evidence type="ECO:0000313" key="1">
    <source>
        <dbReference type="EMBL" id="KAF0756846.1"/>
    </source>
</evidence>
<gene>
    <name evidence="1" type="ORF">FWK35_00021571</name>
</gene>
<protein>
    <recommendedName>
        <fullName evidence="3">C2H2-type domain-containing protein</fullName>
    </recommendedName>
</protein>
<keyword evidence="2" id="KW-1185">Reference proteome</keyword>
<comment type="caution">
    <text evidence="1">The sequence shown here is derived from an EMBL/GenBank/DDBJ whole genome shotgun (WGS) entry which is preliminary data.</text>
</comment>
<proteinExistence type="predicted"/>
<dbReference type="AlphaFoldDB" id="A0A6G0YJB1"/>
<evidence type="ECO:0000313" key="2">
    <source>
        <dbReference type="Proteomes" id="UP000478052"/>
    </source>
</evidence>
<name>A0A6G0YJB1_APHCR</name>